<keyword evidence="2" id="KW-1185">Reference proteome</keyword>
<dbReference type="PANTHER" id="PTHR33129">
    <property type="entry name" value="PROTEIN KINASE DOMAIN-CONTAINING PROTEIN-RELATED"/>
    <property type="match status" value="1"/>
</dbReference>
<dbReference type="PANTHER" id="PTHR33129:SF1">
    <property type="entry name" value="ATP-BINDING PROTEIN"/>
    <property type="match status" value="1"/>
</dbReference>
<dbReference type="EMBL" id="LODT01000039">
    <property type="protein sequence ID" value="KYQ89752.1"/>
    <property type="molecule type" value="Genomic_DNA"/>
</dbReference>
<reference evidence="1 2" key="1">
    <citation type="submission" date="2015-12" db="EMBL/GenBank/DDBJ databases">
        <title>Dictyostelia acquired genes for synthesis and detection of signals that induce cell-type specialization by lateral gene transfer from prokaryotes.</title>
        <authorList>
            <person name="Gloeckner G."/>
            <person name="Schaap P."/>
        </authorList>
    </citation>
    <scope>NUCLEOTIDE SEQUENCE [LARGE SCALE GENOMIC DNA]</scope>
    <source>
        <strain evidence="1 2">TK</strain>
    </source>
</reference>
<gene>
    <name evidence="1" type="ORF">DLAC_09721</name>
</gene>
<dbReference type="AlphaFoldDB" id="A0A151Z714"/>
<dbReference type="InterPro" id="IPR052980">
    <property type="entry name" value="Crinkler_effector"/>
</dbReference>
<name>A0A151Z714_TIELA</name>
<organism evidence="1 2">
    <name type="scientific">Tieghemostelium lacteum</name>
    <name type="common">Slime mold</name>
    <name type="synonym">Dictyostelium lacteum</name>
    <dbReference type="NCBI Taxonomy" id="361077"/>
    <lineage>
        <taxon>Eukaryota</taxon>
        <taxon>Amoebozoa</taxon>
        <taxon>Evosea</taxon>
        <taxon>Eumycetozoa</taxon>
        <taxon>Dictyostelia</taxon>
        <taxon>Dictyosteliales</taxon>
        <taxon>Raperosteliaceae</taxon>
        <taxon>Tieghemostelium</taxon>
    </lineage>
</organism>
<dbReference type="Proteomes" id="UP000076078">
    <property type="component" value="Unassembled WGS sequence"/>
</dbReference>
<accession>A0A151Z714</accession>
<protein>
    <submittedName>
        <fullName evidence="1">Uncharacterized protein</fullName>
    </submittedName>
</protein>
<proteinExistence type="predicted"/>
<sequence>MNTIVELDQSILACKPSHVFNFAGEVSGFTSQSLSHNILHVIPLDSKFKITAFEFGSNYIAEKIINKFYEKQREKVINNMNVTIFRHSRLGGKVFEQLAHIELSEANSFQIRPLLPQQSDLVVEIIIDNNSMLTSKIAQNGSFQFNNLPLNQEYTVLLPSHNMTTNIQSTPTSSSSRKFQLTGNIRLFSSIFHSIKMDRRYFDSITNLDNAIYWIPQSKNYNAIDSLIKYQNISHFFQTTVSETHPTNRDNFHQLITEGSFQHIFLYFVVPEDRYNSFSYENTYQHENVSQFCLLLK</sequence>
<dbReference type="InParanoid" id="A0A151Z714"/>
<evidence type="ECO:0000313" key="2">
    <source>
        <dbReference type="Proteomes" id="UP000076078"/>
    </source>
</evidence>
<evidence type="ECO:0000313" key="1">
    <source>
        <dbReference type="EMBL" id="KYQ89752.1"/>
    </source>
</evidence>
<dbReference type="OrthoDB" id="2407854at2759"/>
<comment type="caution">
    <text evidence="1">The sequence shown here is derived from an EMBL/GenBank/DDBJ whole genome shotgun (WGS) entry which is preliminary data.</text>
</comment>